<evidence type="ECO:0000256" key="1">
    <source>
        <dbReference type="ARBA" id="ARBA00021292"/>
    </source>
</evidence>
<feature type="domain" description="Glycosyltransferase subfamily 4-like N-terminal" evidence="4">
    <location>
        <begin position="17"/>
        <end position="170"/>
    </location>
</feature>
<comment type="caution">
    <text evidence="5">The sequence shown here is derived from an EMBL/GenBank/DDBJ whole genome shotgun (WGS) entry which is preliminary data.</text>
</comment>
<keyword evidence="2" id="KW-0328">Glycosyltransferase</keyword>
<evidence type="ECO:0000256" key="3">
    <source>
        <dbReference type="ARBA" id="ARBA00022679"/>
    </source>
</evidence>
<reference evidence="5 6" key="1">
    <citation type="journal article" date="2019" name="Int. J. Syst. Evol. Microbiol.">
        <title>The Global Catalogue of Microorganisms (GCM) 10K type strain sequencing project: providing services to taxonomists for standard genome sequencing and annotation.</title>
        <authorList>
            <consortium name="The Broad Institute Genomics Platform"/>
            <consortium name="The Broad Institute Genome Sequencing Center for Infectious Disease"/>
            <person name="Wu L."/>
            <person name="Ma J."/>
        </authorList>
    </citation>
    <scope>NUCLEOTIDE SEQUENCE [LARGE SCALE GENOMIC DNA]</scope>
    <source>
        <strain evidence="5 6">JCM 13581</strain>
    </source>
</reference>
<dbReference type="PANTHER" id="PTHR12526">
    <property type="entry name" value="GLYCOSYLTRANSFERASE"/>
    <property type="match status" value="1"/>
</dbReference>
<dbReference type="EMBL" id="BAAAMJ010000004">
    <property type="protein sequence ID" value="GAA1897880.1"/>
    <property type="molecule type" value="Genomic_DNA"/>
</dbReference>
<dbReference type="SUPFAM" id="SSF53756">
    <property type="entry name" value="UDP-Glycosyltransferase/glycogen phosphorylase"/>
    <property type="match status" value="1"/>
</dbReference>
<name>A0ABN2NSC0_9ACTN</name>
<dbReference type="PANTHER" id="PTHR12526:SF636">
    <property type="entry name" value="BLL3647 PROTEIN"/>
    <property type="match status" value="1"/>
</dbReference>
<evidence type="ECO:0000313" key="5">
    <source>
        <dbReference type="EMBL" id="GAA1897880.1"/>
    </source>
</evidence>
<protein>
    <recommendedName>
        <fullName evidence="1">D-inositol 3-phosphate glycosyltransferase</fullName>
    </recommendedName>
</protein>
<dbReference type="Gene3D" id="3.40.50.2000">
    <property type="entry name" value="Glycogen Phosphorylase B"/>
    <property type="match status" value="2"/>
</dbReference>
<keyword evidence="6" id="KW-1185">Reference proteome</keyword>
<accession>A0ABN2NSC0</accession>
<proteinExistence type="predicted"/>
<keyword evidence="3" id="KW-0808">Transferase</keyword>
<evidence type="ECO:0000259" key="4">
    <source>
        <dbReference type="Pfam" id="PF13579"/>
    </source>
</evidence>
<evidence type="ECO:0000313" key="6">
    <source>
        <dbReference type="Proteomes" id="UP001501303"/>
    </source>
</evidence>
<organism evidence="5 6">
    <name type="scientific">Streptomyces sodiiphilus</name>
    <dbReference type="NCBI Taxonomy" id="226217"/>
    <lineage>
        <taxon>Bacteria</taxon>
        <taxon>Bacillati</taxon>
        <taxon>Actinomycetota</taxon>
        <taxon>Actinomycetes</taxon>
        <taxon>Kitasatosporales</taxon>
        <taxon>Streptomycetaceae</taxon>
        <taxon>Streptomyces</taxon>
    </lineage>
</organism>
<dbReference type="Proteomes" id="UP001501303">
    <property type="component" value="Unassembled WGS sequence"/>
</dbReference>
<dbReference type="Pfam" id="PF13579">
    <property type="entry name" value="Glyco_trans_4_4"/>
    <property type="match status" value="1"/>
</dbReference>
<evidence type="ECO:0000256" key="2">
    <source>
        <dbReference type="ARBA" id="ARBA00022676"/>
    </source>
</evidence>
<dbReference type="InterPro" id="IPR028098">
    <property type="entry name" value="Glyco_trans_4-like_N"/>
</dbReference>
<dbReference type="Pfam" id="PF13692">
    <property type="entry name" value="Glyco_trans_1_4"/>
    <property type="match status" value="1"/>
</dbReference>
<dbReference type="RefSeq" id="WP_344258395.1">
    <property type="nucleotide sequence ID" value="NZ_BAAAMJ010000004.1"/>
</dbReference>
<gene>
    <name evidence="5" type="ORF">GCM10009716_04790</name>
</gene>
<sequence>MRVLHVVTLHTPTHAFGGPTRVALNLTRELRARGEQAVVLALGDGFEGPLPRTVDGVPVKLFRARHVLPRFEVSGITSPALLARAWSFIRSADLVHVHLMRDLVTLPFALLALRAGRPLVLQTHGMVDPTEKPVARLVDTLGTRRVLRKADAVLYLTERERRETAAVVAPEPIAPSFRLVNGVRPQQWLPHRRASASGGPPTVLYLARIQEGKRPQDFVAAMPAVLARHPGARFVLAGPDTGALAGTLELAERLGVAGSLEHLGALDGPEVFDRLRRADVFVLPSVQDAFSVSVLEAMSVGTPVVVTATTGLAPDIERAGAGRVVAGVPDGDNGPLIGRAVLELLEPAAHEKASQAAWQLVRDGFTIDAVTDALLEIYRRVGAPGGPASSPAD</sequence>